<protein>
    <submittedName>
        <fullName evidence="2">Uncharacterized protein</fullName>
    </submittedName>
</protein>
<evidence type="ECO:0000313" key="2">
    <source>
        <dbReference type="EMBL" id="AOS64660.1"/>
    </source>
</evidence>
<dbReference type="KEGG" id="ahm:TL08_19345"/>
<organism evidence="2 3">
    <name type="scientific">Actinoalloteichus hymeniacidonis</name>
    <dbReference type="NCBI Taxonomy" id="340345"/>
    <lineage>
        <taxon>Bacteria</taxon>
        <taxon>Bacillati</taxon>
        <taxon>Actinomycetota</taxon>
        <taxon>Actinomycetes</taxon>
        <taxon>Pseudonocardiales</taxon>
        <taxon>Pseudonocardiaceae</taxon>
        <taxon>Actinoalloteichus</taxon>
    </lineage>
</organism>
<dbReference type="Proteomes" id="UP000095210">
    <property type="component" value="Chromosome"/>
</dbReference>
<dbReference type="EMBL" id="CP014859">
    <property type="protein sequence ID" value="AOS64660.1"/>
    <property type="molecule type" value="Genomic_DNA"/>
</dbReference>
<reference evidence="3" key="1">
    <citation type="submission" date="2016-03" db="EMBL/GenBank/DDBJ databases">
        <title>Complete genome sequence of the type strain Actinoalloteichus hymeniacidonis DSM 45092.</title>
        <authorList>
            <person name="Schaffert L."/>
            <person name="Albersmeier A."/>
            <person name="Winkler A."/>
            <person name="Kalinowski J."/>
            <person name="Zotchev S."/>
            <person name="Ruckert C."/>
        </authorList>
    </citation>
    <scope>NUCLEOTIDE SEQUENCE [LARGE SCALE GENOMIC DNA]</scope>
    <source>
        <strain evidence="3">HPA177(T) (DSM 45092(T))</strain>
    </source>
</reference>
<proteinExistence type="predicted"/>
<accession>A0AAC9HSQ1</accession>
<sequence>MELATSSWVYEVLGILYFITPTVAVMILLFKFVGVFASGSLLFSSRLHFQ</sequence>
<evidence type="ECO:0000313" key="3">
    <source>
        <dbReference type="Proteomes" id="UP000095210"/>
    </source>
</evidence>
<dbReference type="AlphaFoldDB" id="A0AAC9HSQ1"/>
<keyword evidence="1" id="KW-1133">Transmembrane helix</keyword>
<evidence type="ECO:0000256" key="1">
    <source>
        <dbReference type="SAM" id="Phobius"/>
    </source>
</evidence>
<feature type="transmembrane region" description="Helical" evidence="1">
    <location>
        <begin position="15"/>
        <end position="43"/>
    </location>
</feature>
<keyword evidence="1" id="KW-0812">Transmembrane</keyword>
<keyword evidence="1" id="KW-0472">Membrane</keyword>
<name>A0AAC9HSQ1_9PSEU</name>
<keyword evidence="3" id="KW-1185">Reference proteome</keyword>
<gene>
    <name evidence="2" type="ORF">TL08_19345</name>
</gene>